<evidence type="ECO:0000259" key="9">
    <source>
        <dbReference type="PROSITE" id="PS51755"/>
    </source>
</evidence>
<keyword evidence="4 7" id="KW-0238">DNA-binding</keyword>
<dbReference type="FunFam" id="1.10.10.10:FF:000005">
    <property type="entry name" value="Two-component system response regulator"/>
    <property type="match status" value="1"/>
</dbReference>
<dbReference type="Pfam" id="PF00486">
    <property type="entry name" value="Trans_reg_C"/>
    <property type="match status" value="1"/>
</dbReference>
<keyword evidence="5" id="KW-0804">Transcription</keyword>
<dbReference type="GO" id="GO:0006355">
    <property type="term" value="P:regulation of DNA-templated transcription"/>
    <property type="evidence" value="ECO:0007669"/>
    <property type="project" value="InterPro"/>
</dbReference>
<evidence type="ECO:0000256" key="6">
    <source>
        <dbReference type="PROSITE-ProRule" id="PRU00169"/>
    </source>
</evidence>
<dbReference type="Gene3D" id="1.10.10.10">
    <property type="entry name" value="Winged helix-like DNA-binding domain superfamily/Winged helix DNA-binding domain"/>
    <property type="match status" value="1"/>
</dbReference>
<keyword evidence="3" id="KW-0805">Transcription regulation</keyword>
<dbReference type="SMART" id="SM00862">
    <property type="entry name" value="Trans_reg_C"/>
    <property type="match status" value="1"/>
</dbReference>
<protein>
    <submittedName>
        <fullName evidence="10">Response regulator transcription factor</fullName>
    </submittedName>
</protein>
<dbReference type="InterPro" id="IPR001789">
    <property type="entry name" value="Sig_transdc_resp-reg_receiver"/>
</dbReference>
<dbReference type="SUPFAM" id="SSF52172">
    <property type="entry name" value="CheY-like"/>
    <property type="match status" value="1"/>
</dbReference>
<keyword evidence="2" id="KW-0902">Two-component regulatory system</keyword>
<evidence type="ECO:0000313" key="10">
    <source>
        <dbReference type="EMBL" id="WKW13112.1"/>
    </source>
</evidence>
<dbReference type="CDD" id="cd17624">
    <property type="entry name" value="REC_OmpR_PmrA-like"/>
    <property type="match status" value="1"/>
</dbReference>
<dbReference type="EMBL" id="CP130613">
    <property type="protein sequence ID" value="WKW16018.1"/>
    <property type="molecule type" value="Genomic_DNA"/>
</dbReference>
<dbReference type="InterPro" id="IPR036388">
    <property type="entry name" value="WH-like_DNA-bd_sf"/>
</dbReference>
<dbReference type="Gene3D" id="3.40.50.2300">
    <property type="match status" value="1"/>
</dbReference>
<dbReference type="GO" id="GO:0000976">
    <property type="term" value="F:transcription cis-regulatory region binding"/>
    <property type="evidence" value="ECO:0007669"/>
    <property type="project" value="TreeGrafter"/>
</dbReference>
<name>A0AA49JWI8_9BACT</name>
<dbReference type="Proteomes" id="UP001229955">
    <property type="component" value="Chromosome"/>
</dbReference>
<evidence type="ECO:0000256" key="5">
    <source>
        <dbReference type="ARBA" id="ARBA00023163"/>
    </source>
</evidence>
<feature type="domain" description="Response regulatory" evidence="8">
    <location>
        <begin position="2"/>
        <end position="116"/>
    </location>
</feature>
<evidence type="ECO:0000256" key="7">
    <source>
        <dbReference type="PROSITE-ProRule" id="PRU01091"/>
    </source>
</evidence>
<dbReference type="PANTHER" id="PTHR48111:SF1">
    <property type="entry name" value="TWO-COMPONENT RESPONSE REGULATOR ORR33"/>
    <property type="match status" value="1"/>
</dbReference>
<dbReference type="PANTHER" id="PTHR48111">
    <property type="entry name" value="REGULATOR OF RPOS"/>
    <property type="match status" value="1"/>
</dbReference>
<dbReference type="CDD" id="cd00383">
    <property type="entry name" value="trans_reg_C"/>
    <property type="match status" value="1"/>
</dbReference>
<dbReference type="RefSeq" id="WP_367885974.1">
    <property type="nucleotide sequence ID" value="NZ_CP130612.1"/>
</dbReference>
<evidence type="ECO:0000313" key="11">
    <source>
        <dbReference type="EMBL" id="WKW16018.1"/>
    </source>
</evidence>
<evidence type="ECO:0000256" key="2">
    <source>
        <dbReference type="ARBA" id="ARBA00023012"/>
    </source>
</evidence>
<evidence type="ECO:0000256" key="3">
    <source>
        <dbReference type="ARBA" id="ARBA00023015"/>
    </source>
</evidence>
<accession>A0AA49JWI8</accession>
<dbReference type="InterPro" id="IPR011006">
    <property type="entry name" value="CheY-like_superfamily"/>
</dbReference>
<gene>
    <name evidence="10" type="ORF">Strain138_002427</name>
    <name evidence="11" type="ORF">Strain318_002426</name>
</gene>
<accession>A0AA49Q7S4</accession>
<dbReference type="GO" id="GO:0032993">
    <property type="term" value="C:protein-DNA complex"/>
    <property type="evidence" value="ECO:0007669"/>
    <property type="project" value="TreeGrafter"/>
</dbReference>
<evidence type="ECO:0000256" key="1">
    <source>
        <dbReference type="ARBA" id="ARBA00022553"/>
    </source>
</evidence>
<keyword evidence="1 6" id="KW-0597">Phosphoprotein</keyword>
<dbReference type="InterPro" id="IPR039420">
    <property type="entry name" value="WalR-like"/>
</dbReference>
<feature type="modified residue" description="4-aspartylphosphate" evidence="6">
    <location>
        <position position="51"/>
    </location>
</feature>
<sequence length="233" mass="25502">MRLLLVEDDARMAATAGQFLRNHGFAVDHAASGRAALELAALNPYDALVLDLGLPDLDGLEVCRRLRRAHPSLRILMATARDAVEARIAGLDIGADDYLVKPYALGELVARLRALLRRPADALPPVLHVGALALDTGNRSARRGPRAIALTAKEYAVLEVLMRHPGQVLTREHISQHAWDDNYDPFSNVIDVYIGRLRKKIDMPGEPAMLETMRGAGYRLASPAPAPEREASR</sequence>
<dbReference type="GO" id="GO:0005829">
    <property type="term" value="C:cytosol"/>
    <property type="evidence" value="ECO:0007669"/>
    <property type="project" value="TreeGrafter"/>
</dbReference>
<dbReference type="PROSITE" id="PS50110">
    <property type="entry name" value="RESPONSE_REGULATORY"/>
    <property type="match status" value="1"/>
</dbReference>
<evidence type="ECO:0000259" key="8">
    <source>
        <dbReference type="PROSITE" id="PS50110"/>
    </source>
</evidence>
<organism evidence="10">
    <name type="scientific">Pseudogemmatithrix spongiicola</name>
    <dbReference type="NCBI Taxonomy" id="3062599"/>
    <lineage>
        <taxon>Bacteria</taxon>
        <taxon>Pseudomonadati</taxon>
        <taxon>Gemmatimonadota</taxon>
        <taxon>Gemmatimonadia</taxon>
        <taxon>Gemmatimonadales</taxon>
        <taxon>Gemmatimonadaceae</taxon>
        <taxon>Pseudogemmatithrix</taxon>
    </lineage>
</organism>
<feature type="domain" description="OmpR/PhoB-type" evidence="9">
    <location>
        <begin position="124"/>
        <end position="222"/>
    </location>
</feature>
<dbReference type="GO" id="GO:0000156">
    <property type="term" value="F:phosphorelay response regulator activity"/>
    <property type="evidence" value="ECO:0007669"/>
    <property type="project" value="TreeGrafter"/>
</dbReference>
<keyword evidence="12" id="KW-1185">Reference proteome</keyword>
<dbReference type="AlphaFoldDB" id="A0AA49JWI8"/>
<dbReference type="KEGG" id="pspc:Strain318_002426"/>
<dbReference type="EMBL" id="CP130612">
    <property type="protein sequence ID" value="WKW13112.1"/>
    <property type="molecule type" value="Genomic_DNA"/>
</dbReference>
<dbReference type="PROSITE" id="PS51755">
    <property type="entry name" value="OMPR_PHOB"/>
    <property type="match status" value="1"/>
</dbReference>
<dbReference type="InterPro" id="IPR001867">
    <property type="entry name" value="OmpR/PhoB-type_DNA-bd"/>
</dbReference>
<feature type="DNA-binding region" description="OmpR/PhoB-type" evidence="7">
    <location>
        <begin position="124"/>
        <end position="222"/>
    </location>
</feature>
<dbReference type="Gene3D" id="6.10.250.690">
    <property type="match status" value="1"/>
</dbReference>
<reference evidence="10" key="1">
    <citation type="submission" date="2023-07" db="EMBL/GenBank/DDBJ databases">
        <authorList>
            <person name="Haufschild T."/>
            <person name="Kallscheuer N."/>
            <person name="Hammer J."/>
            <person name="Kohn T."/>
            <person name="Kabuu M."/>
            <person name="Jogler M."/>
            <person name="Wohfarth N."/>
            <person name="Heuer A."/>
            <person name="Rohde M."/>
            <person name="van Teeseling M.C.F."/>
            <person name="Jogler C."/>
        </authorList>
    </citation>
    <scope>NUCLEOTIDE SEQUENCE</scope>
    <source>
        <strain evidence="10">Strain 138</strain>
        <strain evidence="11">Strain 318</strain>
    </source>
</reference>
<evidence type="ECO:0000256" key="4">
    <source>
        <dbReference type="ARBA" id="ARBA00023125"/>
    </source>
</evidence>
<dbReference type="Pfam" id="PF00072">
    <property type="entry name" value="Response_reg"/>
    <property type="match status" value="1"/>
</dbReference>
<dbReference type="SMART" id="SM00448">
    <property type="entry name" value="REC"/>
    <property type="match status" value="1"/>
</dbReference>
<evidence type="ECO:0000313" key="12">
    <source>
        <dbReference type="Proteomes" id="UP001229955"/>
    </source>
</evidence>
<proteinExistence type="predicted"/>